<proteinExistence type="predicted"/>
<protein>
    <submittedName>
        <fullName evidence="9">MFS transporter</fullName>
    </submittedName>
</protein>
<evidence type="ECO:0000256" key="6">
    <source>
        <dbReference type="ARBA" id="ARBA00023136"/>
    </source>
</evidence>
<dbReference type="SUPFAM" id="SSF103473">
    <property type="entry name" value="MFS general substrate transporter"/>
    <property type="match status" value="1"/>
</dbReference>
<reference evidence="9 10" key="1">
    <citation type="submission" date="2018-12" db="EMBL/GenBank/DDBJ databases">
        <title>Legionella sp,whole genome shotgun sequence.</title>
        <authorList>
            <person name="Wu H."/>
        </authorList>
    </citation>
    <scope>NUCLEOTIDE SEQUENCE [LARGE SCALE GENOMIC DNA]</scope>
    <source>
        <strain evidence="10">km714</strain>
    </source>
</reference>
<dbReference type="PANTHER" id="PTHR43266">
    <property type="entry name" value="MACROLIDE-EFFLUX PROTEIN"/>
    <property type="match status" value="1"/>
</dbReference>
<dbReference type="RefSeq" id="WP_127057612.1">
    <property type="nucleotide sequence ID" value="NZ_RZGR01000029.1"/>
</dbReference>
<evidence type="ECO:0000256" key="1">
    <source>
        <dbReference type="ARBA" id="ARBA00004651"/>
    </source>
</evidence>
<evidence type="ECO:0000256" key="2">
    <source>
        <dbReference type="ARBA" id="ARBA00022448"/>
    </source>
</evidence>
<accession>A0A433JHR0</accession>
<evidence type="ECO:0000256" key="5">
    <source>
        <dbReference type="ARBA" id="ARBA00022989"/>
    </source>
</evidence>
<dbReference type="CDD" id="cd06173">
    <property type="entry name" value="MFS_MefA_like"/>
    <property type="match status" value="1"/>
</dbReference>
<dbReference type="AlphaFoldDB" id="A0A433JHR0"/>
<feature type="transmembrane region" description="Helical" evidence="7">
    <location>
        <begin position="142"/>
        <end position="168"/>
    </location>
</feature>
<keyword evidence="4 7" id="KW-0812">Transmembrane</keyword>
<dbReference type="EMBL" id="RZGR01000029">
    <property type="protein sequence ID" value="RUQ82124.1"/>
    <property type="molecule type" value="Genomic_DNA"/>
</dbReference>
<evidence type="ECO:0000259" key="8">
    <source>
        <dbReference type="PROSITE" id="PS50850"/>
    </source>
</evidence>
<comment type="subcellular location">
    <subcellularLocation>
        <location evidence="1">Cell membrane</location>
        <topology evidence="1">Multi-pass membrane protein</topology>
    </subcellularLocation>
</comment>
<gene>
    <name evidence="9" type="ORF">EKM59_09100</name>
</gene>
<sequence length="426" mass="47255">MGSGAFYLLRKKTFLPLFLTQFFGAFNDNAFKLATLTVISYFLSTSQMQSEKYQAIAGTLFIAPFFLFSATAGQIADKFDKARITRLIKLFELVLMIIGAFGLFYGHIFLMLTTLTGMGIHSTFFGPVKYAILPDHLPEKELLGATALIEGSTFLAILLGTTLGALSVGGARMGAYYAIFLTIMAALCGLTACFFIPAAPPVGTEKIKVDWCLWRVTYRMLRGVILNKRILPAVFAISWFWLIGAVILTKLPDYTNYILRAQTSVFAVFLALFSIGIAIGSLVINRLLAGEITLRYVAHAMLLLSVFTCDLYWATPPIPTHLHLQSVYEFFSQIANLRITVDLFLLAFAGGLFVVPLYTYLQVACDGPFRARTIAANNIFNALFMVLGTILVMVLLYFHIVIPEVFLIIGILNIVAAILFHFLNKR</sequence>
<dbReference type="Gene3D" id="1.20.1250.20">
    <property type="entry name" value="MFS general substrate transporter like domains"/>
    <property type="match status" value="1"/>
</dbReference>
<evidence type="ECO:0000256" key="7">
    <source>
        <dbReference type="SAM" id="Phobius"/>
    </source>
</evidence>
<feature type="transmembrane region" description="Helical" evidence="7">
    <location>
        <begin position="54"/>
        <end position="75"/>
    </location>
</feature>
<name>A0A433JHR0_9GAMM</name>
<evidence type="ECO:0000256" key="4">
    <source>
        <dbReference type="ARBA" id="ARBA00022692"/>
    </source>
</evidence>
<dbReference type="PROSITE" id="PS50850">
    <property type="entry name" value="MFS"/>
    <property type="match status" value="1"/>
</dbReference>
<dbReference type="InterPro" id="IPR020846">
    <property type="entry name" value="MFS_dom"/>
</dbReference>
<feature type="transmembrane region" description="Helical" evidence="7">
    <location>
        <begin position="174"/>
        <end position="198"/>
    </location>
</feature>
<feature type="domain" description="Major facilitator superfamily (MFS) profile" evidence="8">
    <location>
        <begin position="13"/>
        <end position="426"/>
    </location>
</feature>
<feature type="transmembrane region" description="Helical" evidence="7">
    <location>
        <begin position="87"/>
        <end position="105"/>
    </location>
</feature>
<evidence type="ECO:0000313" key="10">
    <source>
        <dbReference type="Proteomes" id="UP000288012"/>
    </source>
</evidence>
<feature type="transmembrane region" description="Helical" evidence="7">
    <location>
        <begin position="230"/>
        <end position="251"/>
    </location>
</feature>
<feature type="transmembrane region" description="Helical" evidence="7">
    <location>
        <begin position="379"/>
        <end position="399"/>
    </location>
</feature>
<feature type="transmembrane region" description="Helical" evidence="7">
    <location>
        <begin position="263"/>
        <end position="284"/>
    </location>
</feature>
<dbReference type="InterPro" id="IPR036259">
    <property type="entry name" value="MFS_trans_sf"/>
</dbReference>
<keyword evidence="5 7" id="KW-1133">Transmembrane helix</keyword>
<evidence type="ECO:0000313" key="9">
    <source>
        <dbReference type="EMBL" id="RUQ82124.1"/>
    </source>
</evidence>
<comment type="caution">
    <text evidence="9">The sequence shown here is derived from an EMBL/GenBank/DDBJ whole genome shotgun (WGS) entry which is preliminary data.</text>
</comment>
<dbReference type="GO" id="GO:0022857">
    <property type="term" value="F:transmembrane transporter activity"/>
    <property type="evidence" value="ECO:0007669"/>
    <property type="project" value="InterPro"/>
</dbReference>
<dbReference type="Proteomes" id="UP000288012">
    <property type="component" value="Unassembled WGS sequence"/>
</dbReference>
<dbReference type="InterPro" id="IPR011701">
    <property type="entry name" value="MFS"/>
</dbReference>
<dbReference type="GO" id="GO:0005886">
    <property type="term" value="C:plasma membrane"/>
    <property type="evidence" value="ECO:0007669"/>
    <property type="project" value="UniProtKB-SubCell"/>
</dbReference>
<feature type="transmembrane region" description="Helical" evidence="7">
    <location>
        <begin position="335"/>
        <end position="358"/>
    </location>
</feature>
<keyword evidence="3" id="KW-1003">Cell membrane</keyword>
<dbReference type="Pfam" id="PF07690">
    <property type="entry name" value="MFS_1"/>
    <property type="match status" value="1"/>
</dbReference>
<keyword evidence="10" id="KW-1185">Reference proteome</keyword>
<feature type="transmembrane region" description="Helical" evidence="7">
    <location>
        <begin position="405"/>
        <end position="423"/>
    </location>
</feature>
<keyword evidence="6 7" id="KW-0472">Membrane</keyword>
<dbReference type="PANTHER" id="PTHR43266:SF2">
    <property type="entry name" value="MAJOR FACILITATOR SUPERFAMILY (MFS) PROFILE DOMAIN-CONTAINING PROTEIN"/>
    <property type="match status" value="1"/>
</dbReference>
<evidence type="ECO:0000256" key="3">
    <source>
        <dbReference type="ARBA" id="ARBA00022475"/>
    </source>
</evidence>
<organism evidence="9 10">
    <name type="scientific">Legionella septentrionalis</name>
    <dbReference type="NCBI Taxonomy" id="2498109"/>
    <lineage>
        <taxon>Bacteria</taxon>
        <taxon>Pseudomonadati</taxon>
        <taxon>Pseudomonadota</taxon>
        <taxon>Gammaproteobacteria</taxon>
        <taxon>Legionellales</taxon>
        <taxon>Legionellaceae</taxon>
        <taxon>Legionella</taxon>
    </lineage>
</organism>
<keyword evidence="2" id="KW-0813">Transport</keyword>